<feature type="chain" id="PRO_5002604456" evidence="2">
    <location>
        <begin position="36"/>
        <end position="270"/>
    </location>
</feature>
<dbReference type="RefSeq" id="WP_010939890.1">
    <property type="nucleotide sequence ID" value="NC_008751.1"/>
</dbReference>
<accession>A0A0H3A6F4</accession>
<dbReference type="EMBL" id="CP000527">
    <property type="protein sequence ID" value="ABM27652.1"/>
    <property type="molecule type" value="Genomic_DNA"/>
</dbReference>
<feature type="compositionally biased region" description="Basic residues" evidence="1">
    <location>
        <begin position="218"/>
        <end position="234"/>
    </location>
</feature>
<sequence precursor="true">MQDVKVAKMFSKCCGQTTFRPSMLLAFFFSIITLAIPAGGPADAVSTTNGAAQAANDVPPVVHAGEGWQAMPAGGRPAYIGIHGGTVPVSLLTTRGGATMVALVGETGSDFLRVLRGGNASSKAEEVPQPHLVASAASATDARPMPAKGEPGPMPIETVAAPMPNATMLVASTSSGNIPVIYAAGRSFERMDIAPSEWTPFGLGDETVKNDGSGHNTPKIKAKKAKAKQKKTAVRKPAQTRQASKNPQHKVLHNEGGPVSITTPLVLINA</sequence>
<feature type="region of interest" description="Disordered" evidence="1">
    <location>
        <begin position="206"/>
        <end position="258"/>
    </location>
</feature>
<dbReference type="Proteomes" id="UP000009173">
    <property type="component" value="Chromosome"/>
</dbReference>
<keyword evidence="2" id="KW-0732">Signal</keyword>
<organism evidence="3 4">
    <name type="scientific">Nitratidesulfovibrio vulgaris (strain DP4)</name>
    <name type="common">Desulfovibrio vulgaris</name>
    <dbReference type="NCBI Taxonomy" id="391774"/>
    <lineage>
        <taxon>Bacteria</taxon>
        <taxon>Pseudomonadati</taxon>
        <taxon>Thermodesulfobacteriota</taxon>
        <taxon>Desulfovibrionia</taxon>
        <taxon>Desulfovibrionales</taxon>
        <taxon>Desulfovibrionaceae</taxon>
        <taxon>Nitratidesulfovibrio</taxon>
    </lineage>
</organism>
<evidence type="ECO:0000313" key="4">
    <source>
        <dbReference type="Proteomes" id="UP000009173"/>
    </source>
</evidence>
<dbReference type="KEGG" id="dvl:Dvul_0629"/>
<protein>
    <submittedName>
        <fullName evidence="3">Uncharacterized protein</fullName>
    </submittedName>
</protein>
<feature type="signal peptide" evidence="2">
    <location>
        <begin position="1"/>
        <end position="35"/>
    </location>
</feature>
<name>A0A0H3A6F4_NITV4</name>
<evidence type="ECO:0000256" key="2">
    <source>
        <dbReference type="SAM" id="SignalP"/>
    </source>
</evidence>
<evidence type="ECO:0000256" key="1">
    <source>
        <dbReference type="SAM" id="MobiDB-lite"/>
    </source>
</evidence>
<reference evidence="4" key="1">
    <citation type="journal article" date="2009" name="Environ. Microbiol.">
        <title>Contribution of mobile genetic elements to Desulfovibrio vulgaris genome plasticity.</title>
        <authorList>
            <person name="Walker C.B."/>
            <person name="Stolyar S."/>
            <person name="Chivian D."/>
            <person name="Pinel N."/>
            <person name="Gabster J.A."/>
            <person name="Dehal P.S."/>
            <person name="He Z."/>
            <person name="Yang Z.K."/>
            <person name="Yen H.C."/>
            <person name="Zhou J."/>
            <person name="Wall J.D."/>
            <person name="Hazen T.C."/>
            <person name="Arkin A.P."/>
            <person name="Stahl D.A."/>
        </authorList>
    </citation>
    <scope>NUCLEOTIDE SEQUENCE [LARGE SCALE GENOMIC DNA]</scope>
    <source>
        <strain evidence="4">DP4</strain>
    </source>
</reference>
<proteinExistence type="predicted"/>
<gene>
    <name evidence="3" type="ordered locus">Dvul_0629</name>
</gene>
<dbReference type="AlphaFoldDB" id="A0A0H3A6F4"/>
<dbReference type="HOGENOM" id="CLU_1029468_0_0_7"/>
<evidence type="ECO:0000313" key="3">
    <source>
        <dbReference type="EMBL" id="ABM27652.1"/>
    </source>
</evidence>